<dbReference type="Pfam" id="PF00067">
    <property type="entry name" value="p450"/>
    <property type="match status" value="2"/>
</dbReference>
<name>A0ABR1QL36_9PEZI</name>
<feature type="chain" id="PRO_5047521775" evidence="8">
    <location>
        <begin position="23"/>
        <end position="531"/>
    </location>
</feature>
<dbReference type="GO" id="GO:0004497">
    <property type="term" value="F:monooxygenase activity"/>
    <property type="evidence" value="ECO:0007669"/>
    <property type="project" value="UniProtKB-KW"/>
</dbReference>
<accession>A0ABR1QL36</accession>
<evidence type="ECO:0000313" key="10">
    <source>
        <dbReference type="Proteomes" id="UP001391051"/>
    </source>
</evidence>
<keyword evidence="4" id="KW-0479">Metal-binding</keyword>
<dbReference type="EMBL" id="JAQQWE010000003">
    <property type="protein sequence ID" value="KAK7959060.1"/>
    <property type="molecule type" value="Genomic_DNA"/>
</dbReference>
<evidence type="ECO:0000313" key="9">
    <source>
        <dbReference type="EMBL" id="KAK7959060.1"/>
    </source>
</evidence>
<proteinExistence type="inferred from homology"/>
<comment type="caution">
    <text evidence="9">The sequence shown here is derived from an EMBL/GenBank/DDBJ whole genome shotgun (WGS) entry which is preliminary data.</text>
</comment>
<dbReference type="GeneID" id="92073198"/>
<gene>
    <name evidence="9" type="ORF">PG986_003914</name>
</gene>
<dbReference type="Gene3D" id="1.10.630.10">
    <property type="entry name" value="Cytochrome P450"/>
    <property type="match status" value="1"/>
</dbReference>
<evidence type="ECO:0000256" key="3">
    <source>
        <dbReference type="ARBA" id="ARBA00010617"/>
    </source>
</evidence>
<protein>
    <submittedName>
        <fullName evidence="9">Cytochrome P450 monooxygenase</fullName>
    </submittedName>
</protein>
<evidence type="ECO:0000256" key="4">
    <source>
        <dbReference type="ARBA" id="ARBA00022723"/>
    </source>
</evidence>
<evidence type="ECO:0000256" key="5">
    <source>
        <dbReference type="ARBA" id="ARBA00023002"/>
    </source>
</evidence>
<keyword evidence="10" id="KW-1185">Reference proteome</keyword>
<evidence type="ECO:0000256" key="8">
    <source>
        <dbReference type="SAM" id="SignalP"/>
    </source>
</evidence>
<dbReference type="InterPro" id="IPR036396">
    <property type="entry name" value="Cyt_P450_sf"/>
</dbReference>
<dbReference type="SUPFAM" id="SSF48264">
    <property type="entry name" value="Cytochrome P450"/>
    <property type="match status" value="1"/>
</dbReference>
<dbReference type="PANTHER" id="PTHR46206">
    <property type="entry name" value="CYTOCHROME P450"/>
    <property type="match status" value="1"/>
</dbReference>
<comment type="cofactor">
    <cofactor evidence="1">
        <name>heme</name>
        <dbReference type="ChEBI" id="CHEBI:30413"/>
    </cofactor>
</comment>
<keyword evidence="8" id="KW-0732">Signal</keyword>
<dbReference type="InterPro" id="IPR001128">
    <property type="entry name" value="Cyt_P450"/>
</dbReference>
<dbReference type="RefSeq" id="XP_066702763.1">
    <property type="nucleotide sequence ID" value="XM_066840136.1"/>
</dbReference>
<keyword evidence="6" id="KW-0408">Iron</keyword>
<dbReference type="Proteomes" id="UP001391051">
    <property type="component" value="Unassembled WGS sequence"/>
</dbReference>
<evidence type="ECO:0000256" key="2">
    <source>
        <dbReference type="ARBA" id="ARBA00004167"/>
    </source>
</evidence>
<evidence type="ECO:0000256" key="7">
    <source>
        <dbReference type="ARBA" id="ARBA00023033"/>
    </source>
</evidence>
<evidence type="ECO:0000256" key="6">
    <source>
        <dbReference type="ARBA" id="ARBA00023004"/>
    </source>
</evidence>
<keyword evidence="7 9" id="KW-0503">Monooxygenase</keyword>
<feature type="signal peptide" evidence="8">
    <location>
        <begin position="1"/>
        <end position="22"/>
    </location>
</feature>
<dbReference type="PANTHER" id="PTHR46206:SF6">
    <property type="entry name" value="CYTOCHROME P450 MONOOXYGENASE AN1598-RELATED"/>
    <property type="match status" value="1"/>
</dbReference>
<sequence length="531" mass="58691">MDLYWLFTWGLATLLLCHVLRAILASQQDASLPTANIIPSLAPRFLHNLCFAVKAASIIEYGRHKFKNQAFQIVRSSGNTVVLPPSLLEELASLPPTMASSHTTIAHDLMGRYTGLNRIIASRVHRAVLLRRLTPRLDVLTPALEEELDSALEACFGGVTASDWTVFTPHDCLNHVAARLSLYALVGPKFCRDPAWIGLSIEYPKYLTLTVVALRLFPTWTHPVLSRCIPSFWKCQGLFKFGQEYLGPYITELLAKHDSGSWNPGETSEEDSLLHWLVAMAKGADRNAETIAHIEVFMTMAAIHTTLQSLVNAFYDLVESGPALTSELLAEIDRVRSSSSEGWGPHLYDKLPKLDSVLRESLRASPPMILAMKRLFLQPYTFSTGFHAPAGTFVCMPACADPEHGEVESASSPHGSTTAFDGLRSFRVSLPTEAGKSLSSVNSSRNGSASKQPLFTSPSPDILSFGFGKGACPGRFIASRELKIVLVKVLTEYEFKYAEGDGPAPKMMFYEFFFRSPKQKMLIKRKEYNGA</sequence>
<reference evidence="9 10" key="1">
    <citation type="submission" date="2023-01" db="EMBL/GenBank/DDBJ databases">
        <title>Analysis of 21 Apiospora genomes using comparative genomics revels a genus with tremendous synthesis potential of carbohydrate active enzymes and secondary metabolites.</title>
        <authorList>
            <person name="Sorensen T."/>
        </authorList>
    </citation>
    <scope>NUCLEOTIDE SEQUENCE [LARGE SCALE GENOMIC DNA]</scope>
    <source>
        <strain evidence="9 10">CBS 24483</strain>
    </source>
</reference>
<comment type="similarity">
    <text evidence="3">Belongs to the cytochrome P450 family.</text>
</comment>
<comment type="subcellular location">
    <subcellularLocation>
        <location evidence="2">Membrane</location>
        <topology evidence="2">Single-pass membrane protein</topology>
    </subcellularLocation>
</comment>
<keyword evidence="5" id="KW-0560">Oxidoreductase</keyword>
<organism evidence="9 10">
    <name type="scientific">Apiospora aurea</name>
    <dbReference type="NCBI Taxonomy" id="335848"/>
    <lineage>
        <taxon>Eukaryota</taxon>
        <taxon>Fungi</taxon>
        <taxon>Dikarya</taxon>
        <taxon>Ascomycota</taxon>
        <taxon>Pezizomycotina</taxon>
        <taxon>Sordariomycetes</taxon>
        <taxon>Xylariomycetidae</taxon>
        <taxon>Amphisphaeriales</taxon>
        <taxon>Apiosporaceae</taxon>
        <taxon>Apiospora</taxon>
    </lineage>
</organism>
<evidence type="ECO:0000256" key="1">
    <source>
        <dbReference type="ARBA" id="ARBA00001971"/>
    </source>
</evidence>
<dbReference type="CDD" id="cd11041">
    <property type="entry name" value="CYP503A1-like"/>
    <property type="match status" value="1"/>
</dbReference>